<evidence type="ECO:0000256" key="7">
    <source>
        <dbReference type="ARBA" id="ARBA00023136"/>
    </source>
</evidence>
<name>A0A670JA14_PODMU</name>
<evidence type="ECO:0000256" key="1">
    <source>
        <dbReference type="ARBA" id="ARBA00004167"/>
    </source>
</evidence>
<dbReference type="Pfam" id="PF13639">
    <property type="entry name" value="zf-RING_2"/>
    <property type="match status" value="1"/>
</dbReference>
<dbReference type="GO" id="GO:0008270">
    <property type="term" value="F:zinc ion binding"/>
    <property type="evidence" value="ECO:0007669"/>
    <property type="project" value="UniProtKB-KW"/>
</dbReference>
<reference evidence="11" key="2">
    <citation type="submission" date="2025-08" db="UniProtKB">
        <authorList>
            <consortium name="Ensembl"/>
        </authorList>
    </citation>
    <scope>IDENTIFICATION</scope>
</reference>
<dbReference type="CDD" id="cd02122">
    <property type="entry name" value="PA_GRAIL_like"/>
    <property type="match status" value="1"/>
</dbReference>
<dbReference type="FunFam" id="3.50.30.30:FF:000003">
    <property type="entry name" value="E3 ubiquitin-protein ligase RNF128"/>
    <property type="match status" value="1"/>
</dbReference>
<dbReference type="SUPFAM" id="SSF57850">
    <property type="entry name" value="RING/U-box"/>
    <property type="match status" value="1"/>
</dbReference>
<dbReference type="PANTHER" id="PTHR46539">
    <property type="entry name" value="E3 UBIQUITIN-PROTEIN LIGASE ATL42"/>
    <property type="match status" value="1"/>
</dbReference>
<evidence type="ECO:0000256" key="5">
    <source>
        <dbReference type="ARBA" id="ARBA00022833"/>
    </source>
</evidence>
<organism evidence="11 12">
    <name type="scientific">Podarcis muralis</name>
    <name type="common">Wall lizard</name>
    <name type="synonym">Lacerta muralis</name>
    <dbReference type="NCBI Taxonomy" id="64176"/>
    <lineage>
        <taxon>Eukaryota</taxon>
        <taxon>Metazoa</taxon>
        <taxon>Chordata</taxon>
        <taxon>Craniata</taxon>
        <taxon>Vertebrata</taxon>
        <taxon>Euteleostomi</taxon>
        <taxon>Lepidosauria</taxon>
        <taxon>Squamata</taxon>
        <taxon>Bifurcata</taxon>
        <taxon>Unidentata</taxon>
        <taxon>Episquamata</taxon>
        <taxon>Laterata</taxon>
        <taxon>Lacertibaenia</taxon>
        <taxon>Lacertidae</taxon>
        <taxon>Podarcis</taxon>
    </lineage>
</organism>
<sequence>MKLPNNGGINVSCFWKMAFSLSLIFGVSGADAFWVANLNISFLVANRTLWEILENGVFARASPLKKVSGVLVPPEGLHQNACSSLTHFKKPANGDSWLALIMRGRCSFAKQIMVAAEKGAAGVIIYNYPGTGNAIFPMHNFGAEDIVSVMISNLKGIDLLHLAQNGIQVRVTIDVGKHHYPWITHYMGTIFVFASLAVAYCTCYSAARLRRSRNPVQRWPQELDIGKAMNDLELRTLKKDDKEVGSSGESCAVCLEMYKPKDITRVLHCRHLFHKACVDPWLLNHQTCPVCKWDMLRMVGSIATEAESLGRQRPNEVSPMISSSKQ</sequence>
<dbReference type="GO" id="GO:0016020">
    <property type="term" value="C:membrane"/>
    <property type="evidence" value="ECO:0007669"/>
    <property type="project" value="UniProtKB-SubCell"/>
</dbReference>
<evidence type="ECO:0000256" key="3">
    <source>
        <dbReference type="ARBA" id="ARBA00022723"/>
    </source>
</evidence>
<dbReference type="Pfam" id="PF02225">
    <property type="entry name" value="PA"/>
    <property type="match status" value="1"/>
</dbReference>
<evidence type="ECO:0000259" key="10">
    <source>
        <dbReference type="PROSITE" id="PS50089"/>
    </source>
</evidence>
<reference evidence="11" key="3">
    <citation type="submission" date="2025-09" db="UniProtKB">
        <authorList>
            <consortium name="Ensembl"/>
        </authorList>
    </citation>
    <scope>IDENTIFICATION</scope>
</reference>
<accession>A0A670JA14</accession>
<keyword evidence="3" id="KW-0479">Metal-binding</keyword>
<proteinExistence type="predicted"/>
<dbReference type="InterPro" id="IPR013083">
    <property type="entry name" value="Znf_RING/FYVE/PHD"/>
</dbReference>
<evidence type="ECO:0000256" key="6">
    <source>
        <dbReference type="ARBA" id="ARBA00022989"/>
    </source>
</evidence>
<dbReference type="InterPro" id="IPR046450">
    <property type="entry name" value="PA_dom_sf"/>
</dbReference>
<keyword evidence="6 9" id="KW-1133">Transmembrane helix</keyword>
<dbReference type="Proteomes" id="UP000472272">
    <property type="component" value="Chromosome 10"/>
</dbReference>
<dbReference type="InterPro" id="IPR001841">
    <property type="entry name" value="Znf_RING"/>
</dbReference>
<keyword evidence="4 8" id="KW-0863">Zinc-finger</keyword>
<dbReference type="AlphaFoldDB" id="A0A670JA14"/>
<dbReference type="SMART" id="SM00184">
    <property type="entry name" value="RING"/>
    <property type="match status" value="1"/>
</dbReference>
<dbReference type="GeneTree" id="ENSGT00940000163382"/>
<evidence type="ECO:0000256" key="8">
    <source>
        <dbReference type="PROSITE-ProRule" id="PRU00175"/>
    </source>
</evidence>
<evidence type="ECO:0000313" key="12">
    <source>
        <dbReference type="Proteomes" id="UP000472272"/>
    </source>
</evidence>
<dbReference type="FunFam" id="3.30.40.10:FF:000009">
    <property type="entry name" value="E3 ubiquitin-protein ligase RNF130"/>
    <property type="match status" value="1"/>
</dbReference>
<gene>
    <name evidence="11" type="primary">RNF148</name>
</gene>
<dbReference type="Gene3D" id="3.50.30.30">
    <property type="match status" value="1"/>
</dbReference>
<dbReference type="Gene3D" id="3.30.40.10">
    <property type="entry name" value="Zinc/RING finger domain, C3HC4 (zinc finger)"/>
    <property type="match status" value="1"/>
</dbReference>
<comment type="subcellular location">
    <subcellularLocation>
        <location evidence="1">Membrane</location>
        <topology evidence="1">Single-pass membrane protein</topology>
    </subcellularLocation>
</comment>
<dbReference type="SUPFAM" id="SSF52025">
    <property type="entry name" value="PA domain"/>
    <property type="match status" value="1"/>
</dbReference>
<keyword evidence="7 9" id="KW-0472">Membrane</keyword>
<keyword evidence="2 9" id="KW-0812">Transmembrane</keyword>
<reference evidence="11 12" key="1">
    <citation type="journal article" date="2019" name="Proc. Natl. Acad. Sci. U.S.A.">
        <title>Regulatory changes in pterin and carotenoid genes underlie balanced color polymorphisms in the wall lizard.</title>
        <authorList>
            <person name="Andrade P."/>
            <person name="Pinho C."/>
            <person name="Perez I de Lanuza G."/>
            <person name="Afonso S."/>
            <person name="Brejcha J."/>
            <person name="Rubin C.J."/>
            <person name="Wallerman O."/>
            <person name="Pereira P."/>
            <person name="Sabatino S.J."/>
            <person name="Bellati A."/>
            <person name="Pellitteri-Rosa D."/>
            <person name="Bosakova Z."/>
            <person name="Bunikis I."/>
            <person name="Carretero M.A."/>
            <person name="Feiner N."/>
            <person name="Marsik P."/>
            <person name="Pauperio F."/>
            <person name="Salvi D."/>
            <person name="Soler L."/>
            <person name="While G.M."/>
            <person name="Uller T."/>
            <person name="Font E."/>
            <person name="Andersson L."/>
            <person name="Carneiro M."/>
        </authorList>
    </citation>
    <scope>NUCLEOTIDE SEQUENCE</scope>
</reference>
<evidence type="ECO:0000256" key="2">
    <source>
        <dbReference type="ARBA" id="ARBA00022692"/>
    </source>
</evidence>
<dbReference type="PANTHER" id="PTHR46539:SF27">
    <property type="entry name" value="RING FINGER PROTEIN 128"/>
    <property type="match status" value="1"/>
</dbReference>
<dbReference type="OMA" id="AVCLEMY"/>
<dbReference type="PROSITE" id="PS50089">
    <property type="entry name" value="ZF_RING_2"/>
    <property type="match status" value="1"/>
</dbReference>
<protein>
    <submittedName>
        <fullName evidence="11">Ring finger protein 148</fullName>
    </submittedName>
</protein>
<keyword evidence="12" id="KW-1185">Reference proteome</keyword>
<dbReference type="Ensembl" id="ENSPMRT00000022424.1">
    <property type="protein sequence ID" value="ENSPMRP00000021121.1"/>
    <property type="gene ID" value="ENSPMRG00000013725.1"/>
</dbReference>
<evidence type="ECO:0000256" key="4">
    <source>
        <dbReference type="ARBA" id="ARBA00022771"/>
    </source>
</evidence>
<dbReference type="InterPro" id="IPR003137">
    <property type="entry name" value="PA_domain"/>
</dbReference>
<evidence type="ECO:0000313" key="11">
    <source>
        <dbReference type="Ensembl" id="ENSPMRP00000021121.1"/>
    </source>
</evidence>
<feature type="domain" description="RING-type" evidence="10">
    <location>
        <begin position="251"/>
        <end position="292"/>
    </location>
</feature>
<feature type="transmembrane region" description="Helical" evidence="9">
    <location>
        <begin position="186"/>
        <end position="207"/>
    </location>
</feature>
<evidence type="ECO:0000256" key="9">
    <source>
        <dbReference type="SAM" id="Phobius"/>
    </source>
</evidence>
<keyword evidence="5" id="KW-0862">Zinc</keyword>